<accession>A0A0M3ZJH1</accession>
<dbReference type="Proteomes" id="UP000142477">
    <property type="component" value="Segment"/>
</dbReference>
<dbReference type="Pfam" id="PF12796">
    <property type="entry name" value="Ank_2"/>
    <property type="match status" value="1"/>
</dbReference>
<dbReference type="InterPro" id="IPR036770">
    <property type="entry name" value="Ankyrin_rpt-contain_sf"/>
</dbReference>
<dbReference type="KEGG" id="vg:26122694"/>
<organism evidence="1 2">
    <name type="scientific">Turkeypox virus</name>
    <dbReference type="NCBI Taxonomy" id="336486"/>
    <lineage>
        <taxon>Viruses</taxon>
        <taxon>Varidnaviria</taxon>
        <taxon>Bamfordvirae</taxon>
        <taxon>Nucleocytoviricota</taxon>
        <taxon>Pokkesviricetes</taxon>
        <taxon>Chitovirales</taxon>
        <taxon>Poxviridae</taxon>
        <taxon>Chordopoxvirinae</taxon>
        <taxon>Avipoxvirus</taxon>
        <taxon>Avipoxvirus turkeypox</taxon>
    </lineage>
</organism>
<dbReference type="SUPFAM" id="SSF48403">
    <property type="entry name" value="Ankyrin repeat"/>
    <property type="match status" value="1"/>
</dbReference>
<reference evidence="1 2" key="1">
    <citation type="journal article" date="2015" name="Infect. Genet. Evol.">
        <title>Unique genomic organization of a novel Avipoxvirus detected in turkey (Meleagris gallopavo).</title>
        <authorList>
            <person name="Banyai K."/>
            <person name="Palya V."/>
            <person name="Denes B."/>
            <person name="Glavits R."/>
            <person name="Ivanics E."/>
            <person name="Horvath B."/>
            <person name="Farkas S.L."/>
            <person name="Marton S."/>
            <person name="Balint A."/>
            <person name="Gyuranecz M."/>
            <person name="Erdelyi K."/>
            <person name="Dan A."/>
        </authorList>
    </citation>
    <scope>NUCLEOTIDE SEQUENCE [LARGE SCALE GENOMIC DNA]</scope>
    <source>
        <strain evidence="1 2">TKPV-HU1124/2011</strain>
    </source>
</reference>
<evidence type="ECO:0000313" key="2">
    <source>
        <dbReference type="Proteomes" id="UP000142477"/>
    </source>
</evidence>
<protein>
    <submittedName>
        <fullName evidence="1">Ankyrin repeat family protein</fullName>
    </submittedName>
</protein>
<dbReference type="GeneID" id="26122694"/>
<dbReference type="EMBL" id="KP728110">
    <property type="protein sequence ID" value="ALA62378.1"/>
    <property type="molecule type" value="Genomic_DNA"/>
</dbReference>
<dbReference type="Gene3D" id="1.25.40.20">
    <property type="entry name" value="Ankyrin repeat-containing domain"/>
    <property type="match status" value="1"/>
</dbReference>
<dbReference type="SMART" id="SM00248">
    <property type="entry name" value="ANK"/>
    <property type="match status" value="2"/>
</dbReference>
<sequence length="111" mass="12917">MFGRNKKVRSFRTFGEALSLHNAILNNDIKYILNLIEKGIDIDYEDQWMMPALFYAIEYRKLDIVSLLLVNGANVNFLTENRSVLFEHLENSTDSLILDLLIQSGIELFIY</sequence>
<name>A0A0M3ZJH1_9POXV</name>
<dbReference type="RefSeq" id="YP_009177025.1">
    <property type="nucleotide sequence ID" value="NC_028238.1"/>
</dbReference>
<evidence type="ECO:0000313" key="1">
    <source>
        <dbReference type="EMBL" id="ALA62378.1"/>
    </source>
</evidence>
<keyword evidence="2" id="KW-1185">Reference proteome</keyword>
<proteinExistence type="predicted"/>
<dbReference type="InterPro" id="IPR002110">
    <property type="entry name" value="Ankyrin_rpt"/>
</dbReference>